<accession>A0A4Y9YLR9</accession>
<comment type="caution">
    <text evidence="1">The sequence shown here is derived from an EMBL/GenBank/DDBJ whole genome shotgun (WGS) entry which is preliminary data.</text>
</comment>
<evidence type="ECO:0000313" key="1">
    <source>
        <dbReference type="EMBL" id="TFY63092.1"/>
    </source>
</evidence>
<organism evidence="1 2">
    <name type="scientific">Dentipellis fragilis</name>
    <dbReference type="NCBI Taxonomy" id="205917"/>
    <lineage>
        <taxon>Eukaryota</taxon>
        <taxon>Fungi</taxon>
        <taxon>Dikarya</taxon>
        <taxon>Basidiomycota</taxon>
        <taxon>Agaricomycotina</taxon>
        <taxon>Agaricomycetes</taxon>
        <taxon>Russulales</taxon>
        <taxon>Hericiaceae</taxon>
        <taxon>Dentipellis</taxon>
    </lineage>
</organism>
<proteinExistence type="predicted"/>
<gene>
    <name evidence="1" type="ORF">EVG20_g6461</name>
</gene>
<dbReference type="EMBL" id="SEOQ01000433">
    <property type="protein sequence ID" value="TFY63092.1"/>
    <property type="molecule type" value="Genomic_DNA"/>
</dbReference>
<dbReference type="AlphaFoldDB" id="A0A4Y9YLR9"/>
<reference evidence="1 2" key="1">
    <citation type="submission" date="2019-02" db="EMBL/GenBank/DDBJ databases">
        <title>Genome sequencing of the rare red list fungi Dentipellis fragilis.</title>
        <authorList>
            <person name="Buettner E."/>
            <person name="Kellner H."/>
        </authorList>
    </citation>
    <scope>NUCLEOTIDE SEQUENCE [LARGE SCALE GENOMIC DNA]</scope>
    <source>
        <strain evidence="1 2">DSM 105465</strain>
    </source>
</reference>
<dbReference type="Proteomes" id="UP000298327">
    <property type="component" value="Unassembled WGS sequence"/>
</dbReference>
<evidence type="ECO:0000313" key="2">
    <source>
        <dbReference type="Proteomes" id="UP000298327"/>
    </source>
</evidence>
<sequence>MIDAETCPSALPDLADRGAFAHQNQGPKAWDASEEFIGAQHSAMTIYAPRLSGSVNLEHSLYCAAARGDDLGSLHREQAMRWICAVPYPTSRATPLACPFGLLCFVFPAKYLDQTVEKAGIGTNGQASPCNI</sequence>
<name>A0A4Y9YLR9_9AGAM</name>
<protein>
    <submittedName>
        <fullName evidence="1">Uncharacterized protein</fullName>
    </submittedName>
</protein>
<keyword evidence="2" id="KW-1185">Reference proteome</keyword>